<dbReference type="EMBL" id="KY349138">
    <property type="protein sequence ID" value="AQS22475.1"/>
    <property type="molecule type" value="Genomic_DNA"/>
</dbReference>
<proteinExistence type="predicted"/>
<sequence>MFANSSGRPEGSHPARYAIEQSVAGVPNLLSETRIQKFLHTEATIDHSQEAVASQLGSVLPELLRQRGFVIVQMPVVERDEAGCPSVRVLLSDRPWADGEVYADHAGHLVWTTVPARVLLQDVPAVAAALLAVHDITRRSR</sequence>
<dbReference type="AlphaFoldDB" id="A0A1S6GKT0"/>
<keyword evidence="1" id="KW-0614">Plasmid</keyword>
<name>A0A1S6GKT0_9MYCO</name>
<geneLocation type="plasmid" evidence="1">
    <name>pCBMA213_2</name>
</geneLocation>
<gene>
    <name evidence="1" type="ORF">pCBMA213_2_00111</name>
</gene>
<evidence type="ECO:0000313" key="1">
    <source>
        <dbReference type="EMBL" id="AQS22475.1"/>
    </source>
</evidence>
<protein>
    <submittedName>
        <fullName evidence="1">Uncharacterized protein</fullName>
    </submittedName>
</protein>
<accession>A0A1S6GKT0</accession>
<organism evidence="1">
    <name type="scientific">Mycolicibacterium sp. CBMA 213</name>
    <dbReference type="NCBI Taxonomy" id="1968788"/>
    <lineage>
        <taxon>Bacteria</taxon>
        <taxon>Bacillati</taxon>
        <taxon>Actinomycetota</taxon>
        <taxon>Actinomycetes</taxon>
        <taxon>Mycobacteriales</taxon>
        <taxon>Mycobacteriaceae</taxon>
        <taxon>Mycolicibacterium</taxon>
    </lineage>
</organism>
<dbReference type="RefSeq" id="WP_155909800.1">
    <property type="nucleotide sequence ID" value="NZ_KY349138.1"/>
</dbReference>
<reference evidence="1" key="1">
    <citation type="submission" date="2016-12" db="EMBL/GenBank/DDBJ databases">
        <title>Complete plasmid sequence carrying type IV-like and type VII secretion systems from an atypical mycobacteria strain.</title>
        <authorList>
            <person name="Morgado S."/>
            <person name="Marin M."/>
            <person name="Fonseca E."/>
            <person name="Freitas F."/>
            <person name="Vicente A.C."/>
        </authorList>
    </citation>
    <scope>NUCLEOTIDE SEQUENCE</scope>
    <source>
        <strain evidence="1">CBMA 213</strain>
        <plasmid evidence="1">pCBMA213_2</plasmid>
    </source>
</reference>